<name>A0A327RA80_9FLAO</name>
<sequence>MKTLKFTLLTLLSLLYFNCDNDDDNTNNVCDSNYVNAAITTAFSTANGYDDLAEWMDLETHEYELQINASGEICTIGYQNPSTYTGGYDMEVINNTSGGSYLGTHTFSQSGLDYQLITPVVVNAGDYITVKRTILPGYTALNQTVGRILRKSDFTDVPYPVTQGNVVFSGSVFYGAGGPVANIGQPYIALGFKVY</sequence>
<keyword evidence="2" id="KW-1185">Reference proteome</keyword>
<reference evidence="1 2" key="1">
    <citation type="submission" date="2018-06" db="EMBL/GenBank/DDBJ databases">
        <title>Genomic Encyclopedia of Archaeal and Bacterial Type Strains, Phase II (KMG-II): from individual species to whole genera.</title>
        <authorList>
            <person name="Goeker M."/>
        </authorList>
    </citation>
    <scope>NUCLEOTIDE SEQUENCE [LARGE SCALE GENOMIC DNA]</scope>
    <source>
        <strain evidence="1 2">DSM 24464</strain>
    </source>
</reference>
<organism evidence="1 2">
    <name type="scientific">Olleya aquimaris</name>
    <dbReference type="NCBI Taxonomy" id="639310"/>
    <lineage>
        <taxon>Bacteria</taxon>
        <taxon>Pseudomonadati</taxon>
        <taxon>Bacteroidota</taxon>
        <taxon>Flavobacteriia</taxon>
        <taxon>Flavobacteriales</taxon>
        <taxon>Flavobacteriaceae</taxon>
    </lineage>
</organism>
<dbReference type="AlphaFoldDB" id="A0A327RA80"/>
<dbReference type="EMBL" id="QLLO01000008">
    <property type="protein sequence ID" value="RAJ13025.1"/>
    <property type="molecule type" value="Genomic_DNA"/>
</dbReference>
<protein>
    <recommendedName>
        <fullName evidence="3">DUF4082 domain-containing protein</fullName>
    </recommendedName>
</protein>
<evidence type="ECO:0000313" key="2">
    <source>
        <dbReference type="Proteomes" id="UP000248703"/>
    </source>
</evidence>
<dbReference type="Proteomes" id="UP000248703">
    <property type="component" value="Unassembled WGS sequence"/>
</dbReference>
<proteinExistence type="predicted"/>
<dbReference type="RefSeq" id="WP_111660576.1">
    <property type="nucleotide sequence ID" value="NZ_QLLO01000008.1"/>
</dbReference>
<evidence type="ECO:0000313" key="1">
    <source>
        <dbReference type="EMBL" id="RAJ13025.1"/>
    </source>
</evidence>
<evidence type="ECO:0008006" key="3">
    <source>
        <dbReference type="Google" id="ProtNLM"/>
    </source>
</evidence>
<dbReference type="OrthoDB" id="1360422at2"/>
<comment type="caution">
    <text evidence="1">The sequence shown here is derived from an EMBL/GenBank/DDBJ whole genome shotgun (WGS) entry which is preliminary data.</text>
</comment>
<accession>A0A327RA80</accession>
<gene>
    <name evidence="1" type="ORF">LY08_02307</name>
</gene>